<dbReference type="Pfam" id="PF12625">
    <property type="entry name" value="Arabinose_bd"/>
    <property type="match status" value="1"/>
</dbReference>
<dbReference type="EMBL" id="JACYXI010000011">
    <property type="protein sequence ID" value="MBD8893163.1"/>
    <property type="molecule type" value="Genomic_DNA"/>
</dbReference>
<dbReference type="Gene3D" id="1.10.10.60">
    <property type="entry name" value="Homeodomain-like"/>
    <property type="match status" value="1"/>
</dbReference>
<evidence type="ECO:0000256" key="2">
    <source>
        <dbReference type="ARBA" id="ARBA00023125"/>
    </source>
</evidence>
<evidence type="ECO:0000256" key="3">
    <source>
        <dbReference type="ARBA" id="ARBA00023163"/>
    </source>
</evidence>
<dbReference type="PANTHER" id="PTHR47894:SF1">
    <property type="entry name" value="HTH-TYPE TRANSCRIPTIONAL REGULATOR VQSM"/>
    <property type="match status" value="1"/>
</dbReference>
<evidence type="ECO:0000313" key="5">
    <source>
        <dbReference type="EMBL" id="MBD8893163.1"/>
    </source>
</evidence>
<dbReference type="InterPro" id="IPR018060">
    <property type="entry name" value="HTH_AraC"/>
</dbReference>
<dbReference type="PANTHER" id="PTHR47894">
    <property type="entry name" value="HTH-TYPE TRANSCRIPTIONAL REGULATOR GADX"/>
    <property type="match status" value="1"/>
</dbReference>
<name>A0ABR9CQU8_9HYPH</name>
<dbReference type="PROSITE" id="PS01124">
    <property type="entry name" value="HTH_ARAC_FAMILY_2"/>
    <property type="match status" value="1"/>
</dbReference>
<dbReference type="SUPFAM" id="SSF46689">
    <property type="entry name" value="Homeodomain-like"/>
    <property type="match status" value="1"/>
</dbReference>
<dbReference type="Pfam" id="PF12833">
    <property type="entry name" value="HTH_18"/>
    <property type="match status" value="1"/>
</dbReference>
<protein>
    <submittedName>
        <fullName evidence="5">Helix-turn-helix domain-containing protein</fullName>
    </submittedName>
</protein>
<dbReference type="InterPro" id="IPR032687">
    <property type="entry name" value="AraC-type_N"/>
</dbReference>
<keyword evidence="1" id="KW-0805">Transcription regulation</keyword>
<proteinExistence type="predicted"/>
<evidence type="ECO:0000313" key="6">
    <source>
        <dbReference type="Proteomes" id="UP000632063"/>
    </source>
</evidence>
<keyword evidence="2" id="KW-0238">DNA-binding</keyword>
<evidence type="ECO:0000259" key="4">
    <source>
        <dbReference type="PROSITE" id="PS01124"/>
    </source>
</evidence>
<accession>A0ABR9CQU8</accession>
<gene>
    <name evidence="5" type="ORF">IG616_16595</name>
</gene>
<feature type="domain" description="HTH araC/xylS-type" evidence="4">
    <location>
        <begin position="273"/>
        <end position="371"/>
    </location>
</feature>
<keyword evidence="6" id="KW-1185">Reference proteome</keyword>
<comment type="caution">
    <text evidence="5">The sequence shown here is derived from an EMBL/GenBank/DDBJ whole genome shotgun (WGS) entry which is preliminary data.</text>
</comment>
<keyword evidence="3" id="KW-0804">Transcription</keyword>
<dbReference type="InterPro" id="IPR009057">
    <property type="entry name" value="Homeodomain-like_sf"/>
</dbReference>
<dbReference type="Proteomes" id="UP000632063">
    <property type="component" value="Unassembled WGS sequence"/>
</dbReference>
<reference evidence="6" key="1">
    <citation type="submission" date="2020-09" db="EMBL/GenBank/DDBJ databases">
        <title>The genome sequence of strain Labrenzia suaedae 4C16A.</title>
        <authorList>
            <person name="Liu Y."/>
        </authorList>
    </citation>
    <scope>NUCLEOTIDE SEQUENCE [LARGE SCALE GENOMIC DNA]</scope>
    <source>
        <strain evidence="6">4C16A</strain>
    </source>
</reference>
<evidence type="ECO:0000256" key="1">
    <source>
        <dbReference type="ARBA" id="ARBA00023015"/>
    </source>
</evidence>
<organism evidence="5 6">
    <name type="scientific">Roseibium litorale</name>
    <dbReference type="NCBI Taxonomy" id="2803841"/>
    <lineage>
        <taxon>Bacteria</taxon>
        <taxon>Pseudomonadati</taxon>
        <taxon>Pseudomonadota</taxon>
        <taxon>Alphaproteobacteria</taxon>
        <taxon>Hyphomicrobiales</taxon>
        <taxon>Stappiaceae</taxon>
        <taxon>Roseibium</taxon>
    </lineage>
</organism>
<dbReference type="SMART" id="SM00342">
    <property type="entry name" value="HTH_ARAC"/>
    <property type="match status" value="1"/>
</dbReference>
<sequence length="388" mass="42958">MLYFQDTNESEMIAIDWQRSALQKAAGEMPNRAKLVSVIADDWVTAGPVIMLESLSGKAGIAWSQILARARLDSRMLDAPESKLPIQTVLALFEDFGSRCSQPDVIFDAFYQMPKGHAGSFDYLALFAPTIRQALTNWSAFYPIRSNCIRLTYQETEQNGILTWDLPDRFGPRSFYSTTFFAYLIGRLERMLGDGKPAPVKIEFSSVPLRTTPAFLRPYSQRIKFNCQTSRLLVSSSVLDLVPTSAEANLYAIIESAALRTLAEATAHQSIVSSIAVAISAEMQKGDCSIRAVAQSMGMSERSLQRTLESEGTTFRKLLDDVRKHSAQTYLMETDLPVGEISQLLGFSDISAFSRAVKQWYGVSPKGLRLEGPAQQASASMRKTAGRS</sequence>
<reference evidence="5 6" key="2">
    <citation type="journal article" date="2021" name="Int. J. Syst. Evol. Microbiol.">
        <title>Roseibium litorale sp. nov., isolated from a tidal flat sediment and proposal for the reclassification of Labrenzia polysiphoniae as Roseibium polysiphoniae comb. nov.</title>
        <authorList>
            <person name="Liu Y."/>
            <person name="Pei T."/>
            <person name="Du J."/>
            <person name="Chao M."/>
            <person name="Deng M.R."/>
            <person name="Zhu H."/>
        </authorList>
    </citation>
    <scope>NUCLEOTIDE SEQUENCE [LARGE SCALE GENOMIC DNA]</scope>
    <source>
        <strain evidence="5 6">4C16A</strain>
    </source>
</reference>